<feature type="transmembrane region" description="Helical" evidence="8">
    <location>
        <begin position="20"/>
        <end position="40"/>
    </location>
</feature>
<feature type="transmembrane region" description="Helical" evidence="8">
    <location>
        <begin position="52"/>
        <end position="72"/>
    </location>
</feature>
<evidence type="ECO:0000256" key="6">
    <source>
        <dbReference type="PIRSR" id="PIRSR602403-1"/>
    </source>
</evidence>
<keyword evidence="8" id="KW-0812">Transmembrane</keyword>
<dbReference type="CDD" id="cd11042">
    <property type="entry name" value="CYP51-like"/>
    <property type="match status" value="1"/>
</dbReference>
<dbReference type="AlphaFoldDB" id="A0A1R0H8L3"/>
<evidence type="ECO:0000256" key="1">
    <source>
        <dbReference type="ARBA" id="ARBA00001971"/>
    </source>
</evidence>
<comment type="cofactor">
    <cofactor evidence="1 6">
        <name>heme</name>
        <dbReference type="ChEBI" id="CHEBI:30413"/>
    </cofactor>
</comment>
<dbReference type="InterPro" id="IPR036396">
    <property type="entry name" value="Cyt_P450_sf"/>
</dbReference>
<evidence type="ECO:0000313" key="10">
    <source>
        <dbReference type="Proteomes" id="UP000187455"/>
    </source>
</evidence>
<keyword evidence="7" id="KW-0560">Oxidoreductase</keyword>
<dbReference type="InterPro" id="IPR050529">
    <property type="entry name" value="CYP450_sterol_14alpha_dmase"/>
</dbReference>
<dbReference type="GO" id="GO:0005506">
    <property type="term" value="F:iron ion binding"/>
    <property type="evidence" value="ECO:0007669"/>
    <property type="project" value="InterPro"/>
</dbReference>
<keyword evidence="5 6" id="KW-0408">Iron</keyword>
<dbReference type="PROSITE" id="PS00086">
    <property type="entry name" value="CYTOCHROME_P450"/>
    <property type="match status" value="1"/>
</dbReference>
<dbReference type="EMBL" id="LSSL01000104">
    <property type="protein sequence ID" value="OLY85446.1"/>
    <property type="molecule type" value="Genomic_DNA"/>
</dbReference>
<evidence type="ECO:0000256" key="8">
    <source>
        <dbReference type="SAM" id="Phobius"/>
    </source>
</evidence>
<protein>
    <submittedName>
        <fullName evidence="9">Lanosterol 14-alpha demethylase</fullName>
    </submittedName>
</protein>
<dbReference type="PRINTS" id="PR00385">
    <property type="entry name" value="P450"/>
</dbReference>
<dbReference type="GO" id="GO:0004497">
    <property type="term" value="F:monooxygenase activity"/>
    <property type="evidence" value="ECO:0007669"/>
    <property type="project" value="UniProtKB-KW"/>
</dbReference>
<dbReference type="InterPro" id="IPR002403">
    <property type="entry name" value="Cyt_P450_E_grp-IV"/>
</dbReference>
<evidence type="ECO:0000256" key="5">
    <source>
        <dbReference type="ARBA" id="ARBA00023004"/>
    </source>
</evidence>
<evidence type="ECO:0000256" key="2">
    <source>
        <dbReference type="ARBA" id="ARBA00010617"/>
    </source>
</evidence>
<keyword evidence="8" id="KW-1133">Transmembrane helix</keyword>
<keyword evidence="7" id="KW-0503">Monooxygenase</keyword>
<reference evidence="9 10" key="1">
    <citation type="journal article" date="2016" name="Mol. Biol. Evol.">
        <title>Genome-Wide Survey of Gut Fungi (Harpellales) Reveals the First Horizontally Transferred Ubiquitin Gene from a Mosquito Host.</title>
        <authorList>
            <person name="Wang Y."/>
            <person name="White M.M."/>
            <person name="Kvist S."/>
            <person name="Moncalvo J.M."/>
        </authorList>
    </citation>
    <scope>NUCLEOTIDE SEQUENCE [LARGE SCALE GENOMIC DNA]</scope>
    <source>
        <strain evidence="9 10">ALG-7-W6</strain>
    </source>
</reference>
<gene>
    <name evidence="9" type="ORF">AYI68_g367</name>
</gene>
<dbReference type="InterPro" id="IPR001128">
    <property type="entry name" value="Cyt_P450"/>
</dbReference>
<proteinExistence type="inferred from homology"/>
<sequence>MSIVGGMYNSYLELWNTSPLLFTLSSIIILLVTLVSWAQLEQMIFVNPNEPPVVHYWIPFIGSLIELGIHPLEFMRKNREKYGDYYTFLMFGRRMSVCLGVEGNSLVFNAKQSYANAEDAYVHLTKPVFGEGVIYDVPNSILMEQKKMAKSGLSTENLKLYIPIIIDEVNLYLDENWTKDSDVVDIFKAVSEMIIMTASHCLIGPEIRAQLHTGVADLYHTLDASFTPIHFLFEWLPLPSYYSCEAAHKELFKIFSKIIETRKKDVDNKHEDMLDQFINYKFKNGDKLSDQKVANMSIAILMAGQHTSSATSAWTLLNLANNHKLLEETYKDMQDAMGKDLPYPQFDDLKKIPILECLVKETLRLRNPIIQILRKVTQPIAIPGTNYVIQKGSYLLSSPTVTQTDSKYFPDPEKYDPHRWDDFVSVETTNTDNDTPSKDNKASVVDEGDVDYGFGNINSKSAKSPYLPFGAGRHRCIGEQFAFVQIRTILYTMLKRFDFELDPKRGMPQPDYTSMVILPTAPASIKYIRRKN</sequence>
<keyword evidence="4 6" id="KW-0479">Metal-binding</keyword>
<keyword evidence="9" id="KW-0808">Transferase</keyword>
<keyword evidence="8" id="KW-0472">Membrane</keyword>
<comment type="similarity">
    <text evidence="2 7">Belongs to the cytochrome P450 family.</text>
</comment>
<evidence type="ECO:0000313" key="9">
    <source>
        <dbReference type="EMBL" id="OLY85446.1"/>
    </source>
</evidence>
<dbReference type="OrthoDB" id="1055148at2759"/>
<dbReference type="Gene3D" id="1.10.630.10">
    <property type="entry name" value="Cytochrome P450"/>
    <property type="match status" value="1"/>
</dbReference>
<dbReference type="STRING" id="133383.A0A1R0H8L3"/>
<dbReference type="PANTHER" id="PTHR24304:SF2">
    <property type="entry name" value="24-HYDROXYCHOLESTEROL 7-ALPHA-HYDROXYLASE"/>
    <property type="match status" value="1"/>
</dbReference>
<dbReference type="Proteomes" id="UP000187455">
    <property type="component" value="Unassembled WGS sequence"/>
</dbReference>
<keyword evidence="9" id="KW-0489">Methyltransferase</keyword>
<keyword evidence="10" id="KW-1185">Reference proteome</keyword>
<dbReference type="GO" id="GO:0008168">
    <property type="term" value="F:methyltransferase activity"/>
    <property type="evidence" value="ECO:0007669"/>
    <property type="project" value="UniProtKB-KW"/>
</dbReference>
<dbReference type="Pfam" id="PF00067">
    <property type="entry name" value="p450"/>
    <property type="match status" value="1"/>
</dbReference>
<organism evidence="9 10">
    <name type="scientific">Smittium mucronatum</name>
    <dbReference type="NCBI Taxonomy" id="133383"/>
    <lineage>
        <taxon>Eukaryota</taxon>
        <taxon>Fungi</taxon>
        <taxon>Fungi incertae sedis</taxon>
        <taxon>Zoopagomycota</taxon>
        <taxon>Kickxellomycotina</taxon>
        <taxon>Harpellomycetes</taxon>
        <taxon>Harpellales</taxon>
        <taxon>Legeriomycetaceae</taxon>
        <taxon>Smittium</taxon>
    </lineage>
</organism>
<dbReference type="GO" id="GO:0020037">
    <property type="term" value="F:heme binding"/>
    <property type="evidence" value="ECO:0007669"/>
    <property type="project" value="InterPro"/>
</dbReference>
<dbReference type="GO" id="GO:0032259">
    <property type="term" value="P:methylation"/>
    <property type="evidence" value="ECO:0007669"/>
    <property type="project" value="UniProtKB-KW"/>
</dbReference>
<dbReference type="PANTHER" id="PTHR24304">
    <property type="entry name" value="CYTOCHROME P450 FAMILY 7"/>
    <property type="match status" value="1"/>
</dbReference>
<keyword evidence="3 6" id="KW-0349">Heme</keyword>
<dbReference type="GO" id="GO:0016705">
    <property type="term" value="F:oxidoreductase activity, acting on paired donors, with incorporation or reduction of molecular oxygen"/>
    <property type="evidence" value="ECO:0007669"/>
    <property type="project" value="InterPro"/>
</dbReference>
<name>A0A1R0H8L3_9FUNG</name>
<dbReference type="SUPFAM" id="SSF48264">
    <property type="entry name" value="Cytochrome P450"/>
    <property type="match status" value="1"/>
</dbReference>
<dbReference type="PRINTS" id="PR00465">
    <property type="entry name" value="EP450IV"/>
</dbReference>
<evidence type="ECO:0000256" key="3">
    <source>
        <dbReference type="ARBA" id="ARBA00022617"/>
    </source>
</evidence>
<comment type="caution">
    <text evidence="9">The sequence shown here is derived from an EMBL/GenBank/DDBJ whole genome shotgun (WGS) entry which is preliminary data.</text>
</comment>
<feature type="binding site" description="axial binding residue" evidence="6">
    <location>
        <position position="476"/>
    </location>
    <ligand>
        <name>heme</name>
        <dbReference type="ChEBI" id="CHEBI:30413"/>
    </ligand>
    <ligandPart>
        <name>Fe</name>
        <dbReference type="ChEBI" id="CHEBI:18248"/>
    </ligandPart>
</feature>
<accession>A0A1R0H8L3</accession>
<dbReference type="InterPro" id="IPR017972">
    <property type="entry name" value="Cyt_P450_CS"/>
</dbReference>
<evidence type="ECO:0000256" key="7">
    <source>
        <dbReference type="RuleBase" id="RU000461"/>
    </source>
</evidence>
<evidence type="ECO:0000256" key="4">
    <source>
        <dbReference type="ARBA" id="ARBA00022723"/>
    </source>
</evidence>